<dbReference type="Proteomes" id="UP000594262">
    <property type="component" value="Unplaced"/>
</dbReference>
<evidence type="ECO:0000256" key="2">
    <source>
        <dbReference type="PROSITE-ProRule" id="PRU00059"/>
    </source>
</evidence>
<evidence type="ECO:0000313" key="7">
    <source>
        <dbReference type="EnsemblMetazoa" id="CLYHEMP001163.1"/>
    </source>
</evidence>
<dbReference type="PROSITE" id="PS01180">
    <property type="entry name" value="CUB"/>
    <property type="match status" value="1"/>
</dbReference>
<keyword evidence="4" id="KW-0812">Transmembrane</keyword>
<dbReference type="Pfam" id="PF00431">
    <property type="entry name" value="CUB"/>
    <property type="match status" value="1"/>
</dbReference>
<evidence type="ECO:0000256" key="1">
    <source>
        <dbReference type="ARBA" id="ARBA00023157"/>
    </source>
</evidence>
<feature type="compositionally biased region" description="Polar residues" evidence="3">
    <location>
        <begin position="599"/>
        <end position="617"/>
    </location>
</feature>
<protein>
    <recommendedName>
        <fullName evidence="6">CUB domain-containing protein</fullName>
    </recommendedName>
</protein>
<dbReference type="InterPro" id="IPR000859">
    <property type="entry name" value="CUB_dom"/>
</dbReference>
<feature type="signal peptide" evidence="5">
    <location>
        <begin position="1"/>
        <end position="25"/>
    </location>
</feature>
<dbReference type="EnsemblMetazoa" id="CLYHEMT001163.1">
    <property type="protein sequence ID" value="CLYHEMP001163.1"/>
    <property type="gene ID" value="CLYHEMG001163"/>
</dbReference>
<evidence type="ECO:0000259" key="6">
    <source>
        <dbReference type="PROSITE" id="PS01180"/>
    </source>
</evidence>
<organism evidence="7 8">
    <name type="scientific">Clytia hemisphaerica</name>
    <dbReference type="NCBI Taxonomy" id="252671"/>
    <lineage>
        <taxon>Eukaryota</taxon>
        <taxon>Metazoa</taxon>
        <taxon>Cnidaria</taxon>
        <taxon>Hydrozoa</taxon>
        <taxon>Hydroidolina</taxon>
        <taxon>Leptothecata</taxon>
        <taxon>Obeliida</taxon>
        <taxon>Clytiidae</taxon>
        <taxon>Clytia</taxon>
    </lineage>
</organism>
<evidence type="ECO:0000313" key="8">
    <source>
        <dbReference type="Proteomes" id="UP000594262"/>
    </source>
</evidence>
<keyword evidence="4" id="KW-0472">Membrane</keyword>
<evidence type="ECO:0000256" key="3">
    <source>
        <dbReference type="SAM" id="MobiDB-lite"/>
    </source>
</evidence>
<keyword evidence="1 2" id="KW-1015">Disulfide bond</keyword>
<dbReference type="CDD" id="cd00041">
    <property type="entry name" value="CUB"/>
    <property type="match status" value="1"/>
</dbReference>
<feature type="compositionally biased region" description="Polar residues" evidence="3">
    <location>
        <begin position="508"/>
        <end position="519"/>
    </location>
</feature>
<accession>A0A7M5UHD8</accession>
<dbReference type="GeneID" id="136799568"/>
<keyword evidence="5" id="KW-0732">Signal</keyword>
<feature type="domain" description="CUB" evidence="6">
    <location>
        <begin position="140"/>
        <end position="248"/>
    </location>
</feature>
<dbReference type="SUPFAM" id="SSF49854">
    <property type="entry name" value="Spermadhesin, CUB domain"/>
    <property type="match status" value="1"/>
</dbReference>
<feature type="transmembrane region" description="Helical" evidence="4">
    <location>
        <begin position="260"/>
        <end position="282"/>
    </location>
</feature>
<reference evidence="7" key="1">
    <citation type="submission" date="2021-01" db="UniProtKB">
        <authorList>
            <consortium name="EnsemblMetazoa"/>
        </authorList>
    </citation>
    <scope>IDENTIFICATION</scope>
</reference>
<name>A0A7M5UHD8_9CNID</name>
<keyword evidence="4" id="KW-1133">Transmembrane helix</keyword>
<dbReference type="OrthoDB" id="5986065at2759"/>
<feature type="compositionally biased region" description="Basic and acidic residues" evidence="3">
    <location>
        <begin position="353"/>
        <end position="363"/>
    </location>
</feature>
<feature type="region of interest" description="Disordered" evidence="3">
    <location>
        <begin position="574"/>
        <end position="617"/>
    </location>
</feature>
<keyword evidence="8" id="KW-1185">Reference proteome</keyword>
<feature type="chain" id="PRO_5029504460" description="CUB domain-containing protein" evidence="5">
    <location>
        <begin position="26"/>
        <end position="617"/>
    </location>
</feature>
<feature type="region of interest" description="Disordered" evidence="3">
    <location>
        <begin position="327"/>
        <end position="560"/>
    </location>
</feature>
<dbReference type="RefSeq" id="XP_066912392.1">
    <property type="nucleotide sequence ID" value="XM_067056291.1"/>
</dbReference>
<dbReference type="SMART" id="SM00042">
    <property type="entry name" value="CUB"/>
    <property type="match status" value="1"/>
</dbReference>
<comment type="caution">
    <text evidence="2">Lacks conserved residue(s) required for the propagation of feature annotation.</text>
</comment>
<proteinExistence type="predicted"/>
<feature type="disulfide bond" evidence="2">
    <location>
        <begin position="140"/>
        <end position="167"/>
    </location>
</feature>
<dbReference type="Gene3D" id="2.60.120.290">
    <property type="entry name" value="Spermadhesin, CUB domain"/>
    <property type="match status" value="1"/>
</dbReference>
<evidence type="ECO:0000256" key="5">
    <source>
        <dbReference type="SAM" id="SignalP"/>
    </source>
</evidence>
<dbReference type="InterPro" id="IPR035914">
    <property type="entry name" value="Sperma_CUB_dom_sf"/>
</dbReference>
<feature type="compositionally biased region" description="Basic and acidic residues" evidence="3">
    <location>
        <begin position="537"/>
        <end position="560"/>
    </location>
</feature>
<evidence type="ECO:0000256" key="4">
    <source>
        <dbReference type="SAM" id="Phobius"/>
    </source>
</evidence>
<sequence length="617" mass="69078">MQTKMSLNVVLRFLLLTSITAVTGGQTYLNSRSDVIQFDDTKLKTESSPKVWRLERQGTLQTLIELFHFNLSCNKDITLQLCNIPLNSGECFNLCGPKYEQERYTIWMKGSWELRLDWTKNVPGFYLNMKYQLQCEPGYCGNEIRLPVDGSKLIRKPNDLQDYYCDCDWHISVEDDNYYIRAEFLQLKLPPSCVDYIDFEDPESQDTSGPHCGTELTSYTTSQNKLIIRFKSRDGATTNGFEILLTSKKKEGDLEGLQSVAAVLGAISFGVFVGLMLCSVLYKRWSRGRPTNDVEENIEEGNENDVDDAIQRAAPPSYNKVLAAPEDYPSTPQASPIMSRSPHLPTVLPPKYPGKDNEHDISRRNSANIEMATLPLPTTPSYDVVSESEDEWFPVQTSPSTRSRSRSKLVGENGNPPSYLAVTSEGSEAENHAAEANSPTPLNDTRNKNRASRSKRTSLSTIHKAHRTLSHSDSDEETEESDHENRRKRSGLTIPGLEPGTSGLAPINSDSEGEQASTSPRRKRPPSLLEVPGVDFYPERDLDRLSPEIRRHGSAKERSYSDLARHAICNSIARSPISSPDFSGNRRTRLRSEEGVSPSHANETVNVDSVHHTNSPS</sequence>
<dbReference type="AlphaFoldDB" id="A0A7M5UHD8"/>